<protein>
    <submittedName>
        <fullName evidence="1">Uncharacterized protein</fullName>
    </submittedName>
</protein>
<sequence>ERAGESHRSWKLIVHMDPQCSTVHRPYAFDPDTHALSVVSDNVLITVNQEYHGVYLKTFNLITGYNTDRQYVSMAAMDLIPPLALETLTENRVRLTFYAKDCEKGDVVKFSYMLRAGWDIDNTFSTVEKQDLQVSPNVKVLCVHKFGDDQYPSLVSSCNDRLFRVVLDPESPHVRLNTIDMYRAGFSDDRKLFAVTCKGSDFVVVDDKLSKFFRRQGPDLNAPITAHLAKKAVTMQIAHNRGQFYVAMNREELHVVNERTSRFVKIPLPQGRAMGAGLVFNANDDLILTDMKGRNPAPFRFPSRGIPSLQTISCLKVVSMSPEQTLFESRQVGSPDEFVRVLFMTKNDRVAYSTHLILPPSIGESLPAPDDSLPPRFSPLYSYGIDPDMM</sequence>
<organism evidence="1 2">
    <name type="scientific">Pristionchus entomophagus</name>
    <dbReference type="NCBI Taxonomy" id="358040"/>
    <lineage>
        <taxon>Eukaryota</taxon>
        <taxon>Metazoa</taxon>
        <taxon>Ecdysozoa</taxon>
        <taxon>Nematoda</taxon>
        <taxon>Chromadorea</taxon>
        <taxon>Rhabditida</taxon>
        <taxon>Rhabditina</taxon>
        <taxon>Diplogasteromorpha</taxon>
        <taxon>Diplogasteroidea</taxon>
        <taxon>Neodiplogasteridae</taxon>
        <taxon>Pristionchus</taxon>
    </lineage>
</organism>
<evidence type="ECO:0000313" key="2">
    <source>
        <dbReference type="Proteomes" id="UP001432027"/>
    </source>
</evidence>
<gene>
    <name evidence="1" type="ORF">PENTCL1PPCAC_5831</name>
</gene>
<name>A0AAV5SK97_9BILA</name>
<feature type="non-terminal residue" evidence="1">
    <location>
        <position position="1"/>
    </location>
</feature>
<evidence type="ECO:0000313" key="1">
    <source>
        <dbReference type="EMBL" id="GMS83656.1"/>
    </source>
</evidence>
<dbReference type="AlphaFoldDB" id="A0AAV5SK97"/>
<dbReference type="EMBL" id="BTSX01000002">
    <property type="protein sequence ID" value="GMS83656.1"/>
    <property type="molecule type" value="Genomic_DNA"/>
</dbReference>
<comment type="caution">
    <text evidence="1">The sequence shown here is derived from an EMBL/GenBank/DDBJ whole genome shotgun (WGS) entry which is preliminary data.</text>
</comment>
<reference evidence="1" key="1">
    <citation type="submission" date="2023-10" db="EMBL/GenBank/DDBJ databases">
        <title>Genome assembly of Pristionchus species.</title>
        <authorList>
            <person name="Yoshida K."/>
            <person name="Sommer R.J."/>
        </authorList>
    </citation>
    <scope>NUCLEOTIDE SEQUENCE</scope>
    <source>
        <strain evidence="1">RS0144</strain>
    </source>
</reference>
<dbReference type="Proteomes" id="UP001432027">
    <property type="component" value="Unassembled WGS sequence"/>
</dbReference>
<proteinExistence type="predicted"/>
<keyword evidence="2" id="KW-1185">Reference proteome</keyword>
<accession>A0AAV5SK97</accession>